<keyword evidence="11" id="KW-1185">Reference proteome</keyword>
<evidence type="ECO:0000313" key="11">
    <source>
        <dbReference type="Proteomes" id="UP001066276"/>
    </source>
</evidence>
<evidence type="ECO:0000256" key="7">
    <source>
        <dbReference type="ARBA" id="ARBA00023170"/>
    </source>
</evidence>
<comment type="subcellular location">
    <subcellularLocation>
        <location evidence="1">Membrane</location>
        <topology evidence="1">Single-pass type I membrane protein</topology>
    </subcellularLocation>
</comment>
<evidence type="ECO:0000256" key="5">
    <source>
        <dbReference type="ARBA" id="ARBA00022989"/>
    </source>
</evidence>
<accession>A0AAV7T2Q2</accession>
<reference evidence="10" key="1">
    <citation type="journal article" date="2022" name="bioRxiv">
        <title>Sequencing and chromosome-scale assembly of the giantPleurodeles waltlgenome.</title>
        <authorList>
            <person name="Brown T."/>
            <person name="Elewa A."/>
            <person name="Iarovenko S."/>
            <person name="Subramanian E."/>
            <person name="Araus A.J."/>
            <person name="Petzold A."/>
            <person name="Susuki M."/>
            <person name="Suzuki K.-i.T."/>
            <person name="Hayashi T."/>
            <person name="Toyoda A."/>
            <person name="Oliveira C."/>
            <person name="Osipova E."/>
            <person name="Leigh N.D."/>
            <person name="Simon A."/>
            <person name="Yun M.H."/>
        </authorList>
    </citation>
    <scope>NUCLEOTIDE SEQUENCE</scope>
    <source>
        <strain evidence="10">20211129_DDA</strain>
        <tissue evidence="10">Liver</tissue>
    </source>
</reference>
<keyword evidence="2 9" id="KW-0812">Transmembrane</keyword>
<evidence type="ECO:0000256" key="2">
    <source>
        <dbReference type="ARBA" id="ARBA00022692"/>
    </source>
</evidence>
<dbReference type="Proteomes" id="UP001066276">
    <property type="component" value="Chromosome 4_1"/>
</dbReference>
<feature type="non-terminal residue" evidence="10">
    <location>
        <position position="111"/>
    </location>
</feature>
<dbReference type="PANTHER" id="PTHR48423">
    <property type="entry name" value="INTERLEUKIN-27 RECEPTOR SUBUNIT ALPHA"/>
    <property type="match status" value="1"/>
</dbReference>
<keyword evidence="3" id="KW-0732">Signal</keyword>
<keyword evidence="6 9" id="KW-0472">Membrane</keyword>
<evidence type="ECO:0000256" key="6">
    <source>
        <dbReference type="ARBA" id="ARBA00023136"/>
    </source>
</evidence>
<evidence type="ECO:0000256" key="4">
    <source>
        <dbReference type="ARBA" id="ARBA00022737"/>
    </source>
</evidence>
<dbReference type="GO" id="GO:0016020">
    <property type="term" value="C:membrane"/>
    <property type="evidence" value="ECO:0007669"/>
    <property type="project" value="UniProtKB-SubCell"/>
</dbReference>
<gene>
    <name evidence="10" type="ORF">NDU88_002540</name>
</gene>
<keyword evidence="8" id="KW-0325">Glycoprotein</keyword>
<evidence type="ECO:0000256" key="9">
    <source>
        <dbReference type="SAM" id="Phobius"/>
    </source>
</evidence>
<organism evidence="10 11">
    <name type="scientific">Pleurodeles waltl</name>
    <name type="common">Iberian ribbed newt</name>
    <dbReference type="NCBI Taxonomy" id="8319"/>
    <lineage>
        <taxon>Eukaryota</taxon>
        <taxon>Metazoa</taxon>
        <taxon>Chordata</taxon>
        <taxon>Craniata</taxon>
        <taxon>Vertebrata</taxon>
        <taxon>Euteleostomi</taxon>
        <taxon>Amphibia</taxon>
        <taxon>Batrachia</taxon>
        <taxon>Caudata</taxon>
        <taxon>Salamandroidea</taxon>
        <taxon>Salamandridae</taxon>
        <taxon>Pleurodelinae</taxon>
        <taxon>Pleurodeles</taxon>
    </lineage>
</organism>
<name>A0AAV7T2Q2_PLEWA</name>
<evidence type="ECO:0000313" key="10">
    <source>
        <dbReference type="EMBL" id="KAJ1170667.1"/>
    </source>
</evidence>
<dbReference type="InterPro" id="IPR052672">
    <property type="entry name" value="Type1_Cytokine_Rcpt_Type2"/>
</dbReference>
<dbReference type="PANTHER" id="PTHR48423:SF2">
    <property type="entry name" value="INTERLEUKIN-12 RECEPTOR SUBUNIT BETA-2"/>
    <property type="match status" value="1"/>
</dbReference>
<keyword evidence="4" id="KW-0677">Repeat</keyword>
<evidence type="ECO:0000256" key="1">
    <source>
        <dbReference type="ARBA" id="ARBA00004479"/>
    </source>
</evidence>
<dbReference type="AlphaFoldDB" id="A0AAV7T2Q2"/>
<feature type="non-terminal residue" evidence="10">
    <location>
        <position position="1"/>
    </location>
</feature>
<keyword evidence="7" id="KW-0675">Receptor</keyword>
<evidence type="ECO:0000256" key="3">
    <source>
        <dbReference type="ARBA" id="ARBA00022729"/>
    </source>
</evidence>
<keyword evidence="5 9" id="KW-1133">Transmembrane helix</keyword>
<evidence type="ECO:0000256" key="8">
    <source>
        <dbReference type="ARBA" id="ARBA00023180"/>
    </source>
</evidence>
<dbReference type="EMBL" id="JANPWB010000007">
    <property type="protein sequence ID" value="KAJ1170667.1"/>
    <property type="molecule type" value="Genomic_DNA"/>
</dbReference>
<sequence>APPSARMKQFHKLNPEAFYSAYITASTAAGEGPAGHVVGFKVGIKNNHENFVVILLTTSFGAIILTIFLLILVSRKKIRESMKTILMSWIPIWLHENVPKAENSSAIKSIQ</sequence>
<protein>
    <submittedName>
        <fullName evidence="10">Uncharacterized protein</fullName>
    </submittedName>
</protein>
<comment type="caution">
    <text evidence="10">The sequence shown here is derived from an EMBL/GenBank/DDBJ whole genome shotgun (WGS) entry which is preliminary data.</text>
</comment>
<feature type="transmembrane region" description="Helical" evidence="9">
    <location>
        <begin position="51"/>
        <end position="73"/>
    </location>
</feature>
<proteinExistence type="predicted"/>